<keyword evidence="2" id="KW-0560">Oxidoreductase</keyword>
<gene>
    <name evidence="4" type="ORF">CALMAC_LOCUS3153</name>
</gene>
<dbReference type="InterPro" id="IPR020904">
    <property type="entry name" value="Sc_DH/Rdtase_CS"/>
</dbReference>
<evidence type="ECO:0000313" key="5">
    <source>
        <dbReference type="Proteomes" id="UP000410492"/>
    </source>
</evidence>
<dbReference type="Pfam" id="PF00106">
    <property type="entry name" value="adh_short"/>
    <property type="match status" value="1"/>
</dbReference>
<dbReference type="FunFam" id="3.40.50.720:FF:000047">
    <property type="entry name" value="NADP-dependent L-serine/L-allo-threonine dehydrogenase"/>
    <property type="match status" value="1"/>
</dbReference>
<dbReference type="InterPro" id="IPR002347">
    <property type="entry name" value="SDR_fam"/>
</dbReference>
<accession>A0A653BT42</accession>
<dbReference type="Gene3D" id="3.40.50.720">
    <property type="entry name" value="NAD(P)-binding Rossmann-like Domain"/>
    <property type="match status" value="1"/>
</dbReference>
<dbReference type="PRINTS" id="PR00081">
    <property type="entry name" value="GDHRDH"/>
</dbReference>
<name>A0A653BT42_CALMS</name>
<reference evidence="4 5" key="1">
    <citation type="submission" date="2019-01" db="EMBL/GenBank/DDBJ databases">
        <authorList>
            <person name="Sayadi A."/>
        </authorList>
    </citation>
    <scope>NUCLEOTIDE SEQUENCE [LARGE SCALE GENOMIC DNA]</scope>
</reference>
<dbReference type="PANTHER" id="PTHR43115:SF4">
    <property type="entry name" value="DEHYDROGENASE_REDUCTASE SDR FAMILY MEMBER 11"/>
    <property type="match status" value="1"/>
</dbReference>
<evidence type="ECO:0000313" key="4">
    <source>
        <dbReference type="EMBL" id="VEN38157.1"/>
    </source>
</evidence>
<dbReference type="PROSITE" id="PS00061">
    <property type="entry name" value="ADH_SHORT"/>
    <property type="match status" value="1"/>
</dbReference>
<evidence type="ECO:0000256" key="1">
    <source>
        <dbReference type="ARBA" id="ARBA00006484"/>
    </source>
</evidence>
<dbReference type="PRINTS" id="PR00080">
    <property type="entry name" value="SDRFAMILY"/>
</dbReference>
<proteinExistence type="inferred from homology"/>
<dbReference type="InterPro" id="IPR036291">
    <property type="entry name" value="NAD(P)-bd_dom_sf"/>
</dbReference>
<keyword evidence="5" id="KW-1185">Reference proteome</keyword>
<organism evidence="4 5">
    <name type="scientific">Callosobruchus maculatus</name>
    <name type="common">Southern cowpea weevil</name>
    <name type="synonym">Pulse bruchid</name>
    <dbReference type="NCBI Taxonomy" id="64391"/>
    <lineage>
        <taxon>Eukaryota</taxon>
        <taxon>Metazoa</taxon>
        <taxon>Ecdysozoa</taxon>
        <taxon>Arthropoda</taxon>
        <taxon>Hexapoda</taxon>
        <taxon>Insecta</taxon>
        <taxon>Pterygota</taxon>
        <taxon>Neoptera</taxon>
        <taxon>Endopterygota</taxon>
        <taxon>Coleoptera</taxon>
        <taxon>Polyphaga</taxon>
        <taxon>Cucujiformia</taxon>
        <taxon>Chrysomeloidea</taxon>
        <taxon>Chrysomelidae</taxon>
        <taxon>Bruchinae</taxon>
        <taxon>Bruchini</taxon>
        <taxon>Callosobruchus</taxon>
    </lineage>
</organism>
<dbReference type="GO" id="GO:0016616">
    <property type="term" value="F:oxidoreductase activity, acting on the CH-OH group of donors, NAD or NADP as acceptor"/>
    <property type="evidence" value="ECO:0007669"/>
    <property type="project" value="UniProtKB-ARBA"/>
</dbReference>
<dbReference type="PANTHER" id="PTHR43115">
    <property type="entry name" value="DEHYDROGENASE/REDUCTASE SDR FAMILY MEMBER 11"/>
    <property type="match status" value="1"/>
</dbReference>
<evidence type="ECO:0000256" key="3">
    <source>
        <dbReference type="RuleBase" id="RU000363"/>
    </source>
</evidence>
<protein>
    <recommendedName>
        <fullName evidence="6">Dehydrogenase/reductase SDR family member 11</fullName>
    </recommendedName>
</protein>
<dbReference type="Proteomes" id="UP000410492">
    <property type="component" value="Unassembled WGS sequence"/>
</dbReference>
<dbReference type="EMBL" id="CAACVG010004133">
    <property type="protein sequence ID" value="VEN38157.1"/>
    <property type="molecule type" value="Genomic_DNA"/>
</dbReference>
<dbReference type="OrthoDB" id="1933717at2759"/>
<dbReference type="AlphaFoldDB" id="A0A653BT42"/>
<evidence type="ECO:0000256" key="2">
    <source>
        <dbReference type="ARBA" id="ARBA00023002"/>
    </source>
</evidence>
<sequence>MVLSMDRWAGKVAIVTGASSGIGEAIAERLVERGMKVVGVARRKERLDELAKRTSDKKGKFYPMQGDVSKEEDILRVFKWTRENLGPVDVLVNNAGIGCQSGVQDGKTEDWLQTINVNVVGLCMATREALKDMTEHKIDGHIFNINSVSGHRVTGLPKLEIYTASKHAVTALTESMRKQMAMQKLKIRFTSISPGLVDTEIVARARSNPRGSMRALHPRLSKLPLHQFFVSSGAKWCYQWTDGPEKWLSWWE</sequence>
<dbReference type="SUPFAM" id="SSF51735">
    <property type="entry name" value="NAD(P)-binding Rossmann-fold domains"/>
    <property type="match status" value="1"/>
</dbReference>
<evidence type="ECO:0008006" key="6">
    <source>
        <dbReference type="Google" id="ProtNLM"/>
    </source>
</evidence>
<comment type="similarity">
    <text evidence="1 3">Belongs to the short-chain dehydrogenases/reductases (SDR) family.</text>
</comment>